<feature type="transmembrane region" description="Helical" evidence="1">
    <location>
        <begin position="20"/>
        <end position="52"/>
    </location>
</feature>
<dbReference type="Proteomes" id="UP001317322">
    <property type="component" value="Chromosome"/>
</dbReference>
<dbReference type="EMBL" id="CP101989">
    <property type="protein sequence ID" value="UUI63508.1"/>
    <property type="molecule type" value="Genomic_DNA"/>
</dbReference>
<dbReference type="RefSeq" id="WP_227563054.1">
    <property type="nucleotide sequence ID" value="NZ_CP101989.1"/>
</dbReference>
<keyword evidence="1" id="KW-0472">Membrane</keyword>
<evidence type="ECO:0000313" key="3">
    <source>
        <dbReference type="Proteomes" id="UP001317322"/>
    </source>
</evidence>
<sequence>MAQHPRTERVLGTVGALSLWLSGVVSMFGFFIPAGFLVGAGIAVMGAALLWCERIVARRNMRERLGYDWHEGSREAP</sequence>
<keyword evidence="1" id="KW-1133">Transmembrane helix</keyword>
<evidence type="ECO:0000256" key="1">
    <source>
        <dbReference type="SAM" id="Phobius"/>
    </source>
</evidence>
<protein>
    <recommendedName>
        <fullName evidence="4">DUF2530 domain-containing protein</fullName>
    </recommendedName>
</protein>
<accession>A0ABY5K084</accession>
<name>A0ABY5K084_9CELL</name>
<organism evidence="2 3">
    <name type="scientific">Cellulomonas wangsupingiae</name>
    <dbReference type="NCBI Taxonomy" id="2968085"/>
    <lineage>
        <taxon>Bacteria</taxon>
        <taxon>Bacillati</taxon>
        <taxon>Actinomycetota</taxon>
        <taxon>Actinomycetes</taxon>
        <taxon>Micrococcales</taxon>
        <taxon>Cellulomonadaceae</taxon>
        <taxon>Cellulomonas</taxon>
    </lineage>
</organism>
<reference evidence="2 3" key="1">
    <citation type="submission" date="2022-07" db="EMBL/GenBank/DDBJ databases">
        <title>Novel species in genus cellulomonas.</title>
        <authorList>
            <person name="Ye L."/>
        </authorList>
    </citation>
    <scope>NUCLEOTIDE SEQUENCE [LARGE SCALE GENOMIC DNA]</scope>
    <source>
        <strain evidence="3">zg-Y908</strain>
    </source>
</reference>
<proteinExistence type="predicted"/>
<gene>
    <name evidence="2" type="ORF">NP075_10045</name>
</gene>
<keyword evidence="3" id="KW-1185">Reference proteome</keyword>
<evidence type="ECO:0008006" key="4">
    <source>
        <dbReference type="Google" id="ProtNLM"/>
    </source>
</evidence>
<evidence type="ECO:0000313" key="2">
    <source>
        <dbReference type="EMBL" id="UUI63508.1"/>
    </source>
</evidence>
<keyword evidence="1" id="KW-0812">Transmembrane</keyword>